<gene>
    <name evidence="6" type="ORF">DI549_00710</name>
</gene>
<evidence type="ECO:0000256" key="1">
    <source>
        <dbReference type="ARBA" id="ARBA00022692"/>
    </source>
</evidence>
<feature type="transmembrane region" description="Helical" evidence="4">
    <location>
        <begin position="376"/>
        <end position="396"/>
    </location>
</feature>
<comment type="caution">
    <text evidence="6">The sequence shown here is derived from an EMBL/GenBank/DDBJ whole genome shotgun (WGS) entry which is preliminary data.</text>
</comment>
<dbReference type="AlphaFoldDB" id="A0A2W5THG8"/>
<feature type="transmembrane region" description="Helical" evidence="4">
    <location>
        <begin position="137"/>
        <end position="156"/>
    </location>
</feature>
<sequence length="422" mass="41547">MAAISSLAALSALNLFLSDVRDGLGPFLGVFLQQKQWTPGEIGLVMTLGGLAGMVATIPMGALVDSSRAKRAIVVVGSAVVIAASMAILLAPSFGVVTVAQAVNGIAAAALAPAVAGITLGLVGAGGFDRQLGRNEAFNHAGNIIAAVLAGVFGWWLGLPAVFALMAAMAVGSVLSVLAIKPGDIDHEAARGMAAPGVGGDKAEGKAEGWRVLVADKRLLTVALTMALFHLGNGAMLPLFGQGMVARGAGDPSALTALTVVVAQATMIPMALIASHLARSRGYRLVLLMALAALPLRGIIAAAAAQWDLSIALFPVQMLDGVGAGLLGVATPGIVARILQGSGRFNVGLGMVMTAQGVGAALSTTLAGFVAQYAGYPAAFLTLGGVALVAAAAYLAGGAPGGEAAASTVGPAGAVPGGKIAA</sequence>
<proteinExistence type="predicted"/>
<dbReference type="GO" id="GO:0022857">
    <property type="term" value="F:transmembrane transporter activity"/>
    <property type="evidence" value="ECO:0007669"/>
    <property type="project" value="InterPro"/>
</dbReference>
<dbReference type="Pfam" id="PF07690">
    <property type="entry name" value="MFS_1"/>
    <property type="match status" value="1"/>
</dbReference>
<keyword evidence="2 4" id="KW-1133">Transmembrane helix</keyword>
<accession>A0A2W5THG8</accession>
<feature type="transmembrane region" description="Helical" evidence="4">
    <location>
        <begin position="162"/>
        <end position="180"/>
    </location>
</feature>
<evidence type="ECO:0000256" key="2">
    <source>
        <dbReference type="ARBA" id="ARBA00022989"/>
    </source>
</evidence>
<feature type="domain" description="Major facilitator superfamily (MFS) profile" evidence="5">
    <location>
        <begin position="218"/>
        <end position="422"/>
    </location>
</feature>
<dbReference type="PANTHER" id="PTHR23539">
    <property type="entry name" value="MFS TRANSPORTER"/>
    <property type="match status" value="1"/>
</dbReference>
<protein>
    <submittedName>
        <fullName evidence="6">MFS transporter</fullName>
    </submittedName>
</protein>
<evidence type="ECO:0000259" key="5">
    <source>
        <dbReference type="PROSITE" id="PS50850"/>
    </source>
</evidence>
<evidence type="ECO:0000256" key="3">
    <source>
        <dbReference type="ARBA" id="ARBA00023136"/>
    </source>
</evidence>
<evidence type="ECO:0000313" key="7">
    <source>
        <dbReference type="Proteomes" id="UP000248887"/>
    </source>
</evidence>
<dbReference type="SUPFAM" id="SSF103473">
    <property type="entry name" value="MFS general substrate transporter"/>
    <property type="match status" value="1"/>
</dbReference>
<dbReference type="Gene3D" id="1.20.1250.20">
    <property type="entry name" value="MFS general substrate transporter like domains"/>
    <property type="match status" value="2"/>
</dbReference>
<evidence type="ECO:0000313" key="6">
    <source>
        <dbReference type="EMBL" id="PZQ85630.1"/>
    </source>
</evidence>
<dbReference type="EMBL" id="QFQD01000002">
    <property type="protein sequence ID" value="PZQ85630.1"/>
    <property type="molecule type" value="Genomic_DNA"/>
</dbReference>
<organism evidence="6 7">
    <name type="scientific">Ancylobacter novellus</name>
    <name type="common">Thiobacillus novellus</name>
    <dbReference type="NCBI Taxonomy" id="921"/>
    <lineage>
        <taxon>Bacteria</taxon>
        <taxon>Pseudomonadati</taxon>
        <taxon>Pseudomonadota</taxon>
        <taxon>Alphaproteobacteria</taxon>
        <taxon>Hyphomicrobiales</taxon>
        <taxon>Xanthobacteraceae</taxon>
        <taxon>Ancylobacter</taxon>
    </lineage>
</organism>
<feature type="transmembrane region" description="Helical" evidence="4">
    <location>
        <begin position="285"/>
        <end position="305"/>
    </location>
</feature>
<dbReference type="InterPro" id="IPR020846">
    <property type="entry name" value="MFS_dom"/>
</dbReference>
<feature type="transmembrane region" description="Helical" evidence="4">
    <location>
        <begin position="311"/>
        <end position="335"/>
    </location>
</feature>
<feature type="transmembrane region" description="Helical" evidence="4">
    <location>
        <begin position="71"/>
        <end position="94"/>
    </location>
</feature>
<dbReference type="PROSITE" id="PS50850">
    <property type="entry name" value="MFS"/>
    <property type="match status" value="1"/>
</dbReference>
<dbReference type="InterPro" id="IPR036259">
    <property type="entry name" value="MFS_trans_sf"/>
</dbReference>
<feature type="transmembrane region" description="Helical" evidence="4">
    <location>
        <begin position="42"/>
        <end position="64"/>
    </location>
</feature>
<name>A0A2W5THG8_ANCNO</name>
<keyword evidence="3 4" id="KW-0472">Membrane</keyword>
<keyword evidence="1 4" id="KW-0812">Transmembrane</keyword>
<feature type="transmembrane region" description="Helical" evidence="4">
    <location>
        <begin position="219"/>
        <end position="241"/>
    </location>
</feature>
<reference evidence="6 7" key="1">
    <citation type="submission" date="2017-08" db="EMBL/GenBank/DDBJ databases">
        <title>Infants hospitalized years apart are colonized by the same room-sourced microbial strains.</title>
        <authorList>
            <person name="Brooks B."/>
            <person name="Olm M.R."/>
            <person name="Firek B.A."/>
            <person name="Baker R."/>
            <person name="Thomas B.C."/>
            <person name="Morowitz M.J."/>
            <person name="Banfield J.F."/>
        </authorList>
    </citation>
    <scope>NUCLEOTIDE SEQUENCE [LARGE SCALE GENOMIC DNA]</scope>
    <source>
        <strain evidence="6">S2_005_001_R2_27</strain>
    </source>
</reference>
<evidence type="ECO:0000256" key="4">
    <source>
        <dbReference type="SAM" id="Phobius"/>
    </source>
</evidence>
<feature type="transmembrane region" description="Helical" evidence="4">
    <location>
        <begin position="253"/>
        <end position="273"/>
    </location>
</feature>
<dbReference type="InterPro" id="IPR011701">
    <property type="entry name" value="MFS"/>
</dbReference>
<feature type="transmembrane region" description="Helical" evidence="4">
    <location>
        <begin position="106"/>
        <end position="125"/>
    </location>
</feature>
<dbReference type="PANTHER" id="PTHR23539:SF1">
    <property type="entry name" value="MAJOR FACILITATOR SUPERFAMILY (MFS) PROFILE DOMAIN-CONTAINING PROTEIN"/>
    <property type="match status" value="1"/>
</dbReference>
<feature type="transmembrane region" description="Helical" evidence="4">
    <location>
        <begin position="347"/>
        <end position="370"/>
    </location>
</feature>
<dbReference type="Proteomes" id="UP000248887">
    <property type="component" value="Unassembled WGS sequence"/>
</dbReference>